<sequence>MVLDTSSQADRERLTPAALEAMVNLAKVWMLSAYEAAALLGVSASTWDLIRGGEWNQTLSKDQMTRAFALIGVFKGPNLLFDQAMADRWPQLRNAGPLFDNLSPVEAMIEGGIPHMLEVRRHVDALKL</sequence>
<dbReference type="EMBL" id="AVFL01000005">
    <property type="protein sequence ID" value="EWY41069.1"/>
    <property type="molecule type" value="Genomic_DNA"/>
</dbReference>
<evidence type="ECO:0008006" key="3">
    <source>
        <dbReference type="Google" id="ProtNLM"/>
    </source>
</evidence>
<reference evidence="1 2" key="1">
    <citation type="submission" date="2013-08" db="EMBL/GenBank/DDBJ databases">
        <title>The genome sequence of Skermanella stibiiresistens.</title>
        <authorList>
            <person name="Zhu W."/>
            <person name="Wang G."/>
        </authorList>
    </citation>
    <scope>NUCLEOTIDE SEQUENCE [LARGE SCALE GENOMIC DNA]</scope>
    <source>
        <strain evidence="1 2">SB22</strain>
    </source>
</reference>
<accession>W9H4T7</accession>
<keyword evidence="2" id="KW-1185">Reference proteome</keyword>
<dbReference type="STRING" id="1385369.N825_30815"/>
<gene>
    <name evidence="1" type="ORF">N825_30815</name>
</gene>
<name>W9H4T7_9PROT</name>
<proteinExistence type="predicted"/>
<organism evidence="1 2">
    <name type="scientific">Skermanella stibiiresistens SB22</name>
    <dbReference type="NCBI Taxonomy" id="1385369"/>
    <lineage>
        <taxon>Bacteria</taxon>
        <taxon>Pseudomonadati</taxon>
        <taxon>Pseudomonadota</taxon>
        <taxon>Alphaproteobacteria</taxon>
        <taxon>Rhodospirillales</taxon>
        <taxon>Azospirillaceae</taxon>
        <taxon>Skermanella</taxon>
    </lineage>
</organism>
<protein>
    <recommendedName>
        <fullName evidence="3">DUF2384 domain-containing protein</fullName>
    </recommendedName>
</protein>
<comment type="caution">
    <text evidence="1">The sequence shown here is derived from an EMBL/GenBank/DDBJ whole genome shotgun (WGS) entry which is preliminary data.</text>
</comment>
<evidence type="ECO:0000313" key="2">
    <source>
        <dbReference type="Proteomes" id="UP000019486"/>
    </source>
</evidence>
<dbReference type="AlphaFoldDB" id="W9H4T7"/>
<evidence type="ECO:0000313" key="1">
    <source>
        <dbReference type="EMBL" id="EWY41069.1"/>
    </source>
</evidence>
<dbReference type="Proteomes" id="UP000019486">
    <property type="component" value="Unassembled WGS sequence"/>
</dbReference>